<dbReference type="eggNOG" id="COG1809">
    <property type="taxonomic scope" value="Bacteria"/>
</dbReference>
<proteinExistence type="inferred from homology"/>
<dbReference type="EMBL" id="CP002299">
    <property type="protein sequence ID" value="ADP83938.1"/>
    <property type="molecule type" value="Genomic_DNA"/>
</dbReference>
<dbReference type="KEGG" id="fri:FraEuI1c_5954"/>
<dbReference type="Proteomes" id="UP000002484">
    <property type="component" value="Chromosome"/>
</dbReference>
<gene>
    <name evidence="2" type="ordered locus">FraEuI1c_5954</name>
</gene>
<dbReference type="InterPro" id="IPR003830">
    <property type="entry name" value="ComA_synth"/>
</dbReference>
<protein>
    <submittedName>
        <fullName evidence="2">Phosphosulfolactate synthase</fullName>
        <ecNumber evidence="2">4.4.1.19</ecNumber>
    </submittedName>
</protein>
<dbReference type="GO" id="GO:0043817">
    <property type="term" value="F:phosphosulfolactate synthase activity"/>
    <property type="evidence" value="ECO:0007669"/>
    <property type="project" value="UniProtKB-EC"/>
</dbReference>
<dbReference type="OrthoDB" id="7809088at2"/>
<evidence type="ECO:0000313" key="2">
    <source>
        <dbReference type="EMBL" id="ADP83938.1"/>
    </source>
</evidence>
<accession>E3IZM0</accession>
<keyword evidence="3" id="KW-1185">Reference proteome</keyword>
<evidence type="ECO:0000313" key="3">
    <source>
        <dbReference type="Proteomes" id="UP000002484"/>
    </source>
</evidence>
<dbReference type="InParanoid" id="E3IZM0"/>
<dbReference type="HOGENOM" id="CLU_062679_2_0_11"/>
<dbReference type="Pfam" id="PF02679">
    <property type="entry name" value="ComA"/>
    <property type="match status" value="1"/>
</dbReference>
<dbReference type="InterPro" id="IPR036112">
    <property type="entry name" value="ComA_synth_sf"/>
</dbReference>
<organism evidence="2 3">
    <name type="scientific">Pseudofrankia inefficax (strain DSM 45817 / CECT 9037 / DDB 130130 / EuI1c)</name>
    <name type="common">Frankia inefficax</name>
    <dbReference type="NCBI Taxonomy" id="298654"/>
    <lineage>
        <taxon>Bacteria</taxon>
        <taxon>Bacillati</taxon>
        <taxon>Actinomycetota</taxon>
        <taxon>Actinomycetes</taxon>
        <taxon>Frankiales</taxon>
        <taxon>Frankiaceae</taxon>
        <taxon>Pseudofrankia</taxon>
    </lineage>
</organism>
<dbReference type="InterPro" id="IPR013785">
    <property type="entry name" value="Aldolase_TIM"/>
</dbReference>
<dbReference type="SUPFAM" id="SSF102110">
    <property type="entry name" value="(2r)-phospho-3-sulfolactate synthase ComA"/>
    <property type="match status" value="1"/>
</dbReference>
<evidence type="ECO:0000256" key="1">
    <source>
        <dbReference type="ARBA" id="ARBA00010424"/>
    </source>
</evidence>
<dbReference type="PANTHER" id="PTHR48413:SF1">
    <property type="entry name" value="PROTEIN HEAT-STRESS-ASSOCIATED 32"/>
    <property type="match status" value="1"/>
</dbReference>
<dbReference type="EC" id="4.4.1.19" evidence="2"/>
<dbReference type="AlphaFoldDB" id="E3IZM0"/>
<dbReference type="PANTHER" id="PTHR48413">
    <property type="match status" value="1"/>
</dbReference>
<dbReference type="Gene3D" id="3.20.20.70">
    <property type="entry name" value="Aldolase class I"/>
    <property type="match status" value="1"/>
</dbReference>
<dbReference type="STRING" id="298654.FraEuI1c_5954"/>
<reference evidence="2 3" key="1">
    <citation type="submission" date="2010-10" db="EMBL/GenBank/DDBJ databases">
        <title>Complete sequence of Frankia sp. EuI1c.</title>
        <authorList>
            <consortium name="US DOE Joint Genome Institute"/>
            <person name="Lucas S."/>
            <person name="Copeland A."/>
            <person name="Lapidus A."/>
            <person name="Cheng J.-F."/>
            <person name="Bruce D."/>
            <person name="Goodwin L."/>
            <person name="Pitluck S."/>
            <person name="Chertkov O."/>
            <person name="Detter J.C."/>
            <person name="Han C."/>
            <person name="Tapia R."/>
            <person name="Land M."/>
            <person name="Hauser L."/>
            <person name="Jeffries C."/>
            <person name="Kyrpides N."/>
            <person name="Ivanova N."/>
            <person name="Mikhailova N."/>
            <person name="Beauchemin N."/>
            <person name="Sen A."/>
            <person name="Sur S.A."/>
            <person name="Gtari M."/>
            <person name="Wall L."/>
            <person name="Tisa L."/>
            <person name="Woyke T."/>
        </authorList>
    </citation>
    <scope>NUCLEOTIDE SEQUENCE [LARGE SCALE GENOMIC DNA]</scope>
    <source>
        <strain evidence="3">DSM 45817 / CECT 9037 / EuI1c</strain>
    </source>
</reference>
<name>E3IZM0_PSEI1</name>
<comment type="similarity">
    <text evidence="1">Belongs to the phosphosulfolactate synthase family.</text>
</comment>
<keyword evidence="2" id="KW-0456">Lyase</keyword>
<sequence length="263" mass="29365">MRDTALRLPSRQAKPRSRGLTMVIDNGLPTSYFRDAVSSSTELIDLVKFGWGTALVTADLDQKIETLRSLGIGYFFGGTLFEKHVLQRRFDDYRAFCHDYGCSHVEVSNGTIELPNPEKDDYISRLADDFTVLSEVGFKDGERSERLSPSRWVEYIRADLDAGADLVITEARESGRSGICRPDGRLRFGLIEDILEAGLPTDQLLFEAPTKELQTYFVRRVGTDVNLGNIAPTEVIALETLRLGLRSDTLLDIEATIDGGRRA</sequence>
<dbReference type="RefSeq" id="WP_013427056.1">
    <property type="nucleotide sequence ID" value="NC_014666.1"/>
</dbReference>